<reference evidence="2 3" key="1">
    <citation type="submission" date="2015-02" db="EMBL/GenBank/DDBJ databases">
        <title>Single-cell genomics of uncultivated deep-branching MTB reveals a conserved set of magnetosome genes.</title>
        <authorList>
            <person name="Kolinko S."/>
            <person name="Richter M."/>
            <person name="Glockner F.O."/>
            <person name="Brachmann A."/>
            <person name="Schuler D."/>
        </authorList>
    </citation>
    <scope>NUCLEOTIDE SEQUENCE [LARGE SCALE GENOMIC DNA]</scope>
    <source>
        <strain evidence="2">TM-1</strain>
    </source>
</reference>
<dbReference type="CDD" id="cd00038">
    <property type="entry name" value="CAP_ED"/>
    <property type="match status" value="1"/>
</dbReference>
<organism evidence="2 3">
    <name type="scientific">Candidatus Magnetobacterium bavaricum</name>
    <dbReference type="NCBI Taxonomy" id="29290"/>
    <lineage>
        <taxon>Bacteria</taxon>
        <taxon>Pseudomonadati</taxon>
        <taxon>Nitrospirota</taxon>
        <taxon>Thermodesulfovibrionia</taxon>
        <taxon>Thermodesulfovibrionales</taxon>
        <taxon>Candidatus Magnetobacteriaceae</taxon>
        <taxon>Candidatus Magnetobacterium</taxon>
    </lineage>
</organism>
<dbReference type="InterPro" id="IPR018490">
    <property type="entry name" value="cNMP-bd_dom_sf"/>
</dbReference>
<dbReference type="Pfam" id="PF00027">
    <property type="entry name" value="cNMP_binding"/>
    <property type="match status" value="1"/>
</dbReference>
<dbReference type="EMBL" id="LACI01000945">
    <property type="protein sequence ID" value="KJU85606.1"/>
    <property type="molecule type" value="Genomic_DNA"/>
</dbReference>
<dbReference type="PRINTS" id="PR00103">
    <property type="entry name" value="CAMPKINASE"/>
</dbReference>
<keyword evidence="3" id="KW-1185">Reference proteome</keyword>
<dbReference type="InterPro" id="IPR014710">
    <property type="entry name" value="RmlC-like_jellyroll"/>
</dbReference>
<sequence>MKKIATTEIYEDGQHIIKQGSFGEGTYVILSGRVAINVKDNGVDLMVTHLTAGDIFGHMSFIDRQPRSASAVAVGTVKVGLFDKDYLDTEINKTSEDFRIILKALTERLRDTTSKLVNLTIKYYRLTGSTE</sequence>
<feature type="domain" description="Cyclic nucleotide-binding" evidence="1">
    <location>
        <begin position="1"/>
        <end position="108"/>
    </location>
</feature>
<dbReference type="PANTHER" id="PTHR23011:SF28">
    <property type="entry name" value="CYCLIC NUCLEOTIDE-BINDING DOMAIN CONTAINING PROTEIN"/>
    <property type="match status" value="1"/>
</dbReference>
<dbReference type="Gene3D" id="2.60.120.10">
    <property type="entry name" value="Jelly Rolls"/>
    <property type="match status" value="1"/>
</dbReference>
<dbReference type="AlphaFoldDB" id="A0A0F3GUQ8"/>
<dbReference type="Proteomes" id="UP000033423">
    <property type="component" value="Unassembled WGS sequence"/>
</dbReference>
<name>A0A0F3GUQ8_9BACT</name>
<dbReference type="InterPro" id="IPR000595">
    <property type="entry name" value="cNMP-bd_dom"/>
</dbReference>
<dbReference type="PROSITE" id="PS50042">
    <property type="entry name" value="CNMP_BINDING_3"/>
    <property type="match status" value="1"/>
</dbReference>
<dbReference type="PANTHER" id="PTHR23011">
    <property type="entry name" value="CYCLIC NUCLEOTIDE-BINDING DOMAIN CONTAINING PROTEIN"/>
    <property type="match status" value="1"/>
</dbReference>
<dbReference type="SUPFAM" id="SSF51206">
    <property type="entry name" value="cAMP-binding domain-like"/>
    <property type="match status" value="1"/>
</dbReference>
<comment type="caution">
    <text evidence="2">The sequence shown here is derived from an EMBL/GenBank/DDBJ whole genome shotgun (WGS) entry which is preliminary data.</text>
</comment>
<evidence type="ECO:0000259" key="1">
    <source>
        <dbReference type="PROSITE" id="PS50042"/>
    </source>
</evidence>
<evidence type="ECO:0000313" key="3">
    <source>
        <dbReference type="Proteomes" id="UP000033423"/>
    </source>
</evidence>
<evidence type="ECO:0000313" key="2">
    <source>
        <dbReference type="EMBL" id="KJU85606.1"/>
    </source>
</evidence>
<proteinExistence type="predicted"/>
<protein>
    <submittedName>
        <fullName evidence="2">Cyclic nucleotide-binding domain protein</fullName>
    </submittedName>
</protein>
<gene>
    <name evidence="2" type="ORF">MBAV_002196</name>
</gene>
<accession>A0A0F3GUQ8</accession>